<organism evidence="8 9">
    <name type="scientific">Mesoflavibacter zeaxanthinifaciens subsp. sabulilitoris</name>
    <dbReference type="NCBI Taxonomy" id="1520893"/>
    <lineage>
        <taxon>Bacteria</taxon>
        <taxon>Pseudomonadati</taxon>
        <taxon>Bacteroidota</taxon>
        <taxon>Flavobacteriia</taxon>
        <taxon>Flavobacteriales</taxon>
        <taxon>Flavobacteriaceae</taxon>
        <taxon>Mesoflavibacter</taxon>
    </lineage>
</organism>
<feature type="transmembrane region" description="Helical" evidence="6">
    <location>
        <begin position="216"/>
        <end position="236"/>
    </location>
</feature>
<feature type="transmembrane region" description="Helical" evidence="6">
    <location>
        <begin position="7"/>
        <end position="26"/>
    </location>
</feature>
<name>A0A2T1NHY9_9FLAO</name>
<keyword evidence="9" id="KW-1185">Reference proteome</keyword>
<feature type="transmembrane region" description="Helical" evidence="6">
    <location>
        <begin position="248"/>
        <end position="267"/>
    </location>
</feature>
<keyword evidence="3 6" id="KW-0812">Transmembrane</keyword>
<dbReference type="InterPro" id="IPR037185">
    <property type="entry name" value="EmrE-like"/>
</dbReference>
<keyword evidence="5 6" id="KW-0472">Membrane</keyword>
<comment type="subcellular location">
    <subcellularLocation>
        <location evidence="1">Cell membrane</location>
        <topology evidence="1">Multi-pass membrane protein</topology>
    </subcellularLocation>
</comment>
<feature type="transmembrane region" description="Helical" evidence="6">
    <location>
        <begin position="125"/>
        <end position="143"/>
    </location>
</feature>
<dbReference type="AlphaFoldDB" id="A0A2T1NHY9"/>
<evidence type="ECO:0000256" key="4">
    <source>
        <dbReference type="ARBA" id="ARBA00022989"/>
    </source>
</evidence>
<feature type="transmembrane region" description="Helical" evidence="6">
    <location>
        <begin position="186"/>
        <end position="204"/>
    </location>
</feature>
<dbReference type="PANTHER" id="PTHR32322:SF18">
    <property type="entry name" value="S-ADENOSYLMETHIONINE_S-ADENOSYLHOMOCYSTEINE TRANSPORTER"/>
    <property type="match status" value="1"/>
</dbReference>
<dbReference type="Pfam" id="PF00892">
    <property type="entry name" value="EamA"/>
    <property type="match status" value="2"/>
</dbReference>
<dbReference type="EMBL" id="PXOT01000018">
    <property type="protein sequence ID" value="PSG92515.1"/>
    <property type="molecule type" value="Genomic_DNA"/>
</dbReference>
<evidence type="ECO:0000256" key="5">
    <source>
        <dbReference type="ARBA" id="ARBA00023136"/>
    </source>
</evidence>
<feature type="domain" description="EamA" evidence="7">
    <location>
        <begin position="155"/>
        <end position="291"/>
    </location>
</feature>
<evidence type="ECO:0000313" key="8">
    <source>
        <dbReference type="EMBL" id="PSG92515.1"/>
    </source>
</evidence>
<dbReference type="PANTHER" id="PTHR32322">
    <property type="entry name" value="INNER MEMBRANE TRANSPORTER"/>
    <property type="match status" value="1"/>
</dbReference>
<sequence length="298" mass="33155">MNKLRIFALIAAFIVQLLYGLTFTFAKDVMANGYIKPFGFIALRVGGAAILFWVVSLFAPKEKIEPKDFKTFFLASIFGVVVNMLFFFKGLELTTPIHASVIMITSPIIVLILSSFYLNEKITKLKVLGVIFGFTGAAILTVYGKSPNPGDNVLLGNIMVLINALSYSIYIIIIKRLTEKYHPFTFIKWLFLFGFFMVLPFGYSDLTLVDTSTFTPYIWFSVIFVVVGATFGTYLLNPLALRHLRASTVTVFIYLQPLIAGIFAIIMGSDAVTVVKILASALIFLGVYLVTKKPKLQA</sequence>
<dbReference type="SUPFAM" id="SSF103481">
    <property type="entry name" value="Multidrug resistance efflux transporter EmrE"/>
    <property type="match status" value="2"/>
</dbReference>
<reference evidence="8 9" key="1">
    <citation type="submission" date="2018-03" db="EMBL/GenBank/DDBJ databases">
        <title>Mesoflavibacter sp. HG37 and Mesoflavibacter sp. HG96 sp.nov., two marine bacteria isolated from seawater of Western Pacific Ocean.</title>
        <authorList>
            <person name="Cheng H."/>
            <person name="Wu Y.-H."/>
            <person name="Guo L.-L."/>
            <person name="Xu X.-W."/>
        </authorList>
    </citation>
    <scope>NUCLEOTIDE SEQUENCE [LARGE SCALE GENOMIC DNA]</scope>
    <source>
        <strain evidence="8 9">KCTC 42117</strain>
    </source>
</reference>
<dbReference type="Proteomes" id="UP000238430">
    <property type="component" value="Unassembled WGS sequence"/>
</dbReference>
<feature type="transmembrane region" description="Helical" evidence="6">
    <location>
        <begin position="71"/>
        <end position="91"/>
    </location>
</feature>
<proteinExistence type="predicted"/>
<feature type="transmembrane region" description="Helical" evidence="6">
    <location>
        <begin position="97"/>
        <end position="118"/>
    </location>
</feature>
<dbReference type="OrthoDB" id="9811486at2"/>
<keyword evidence="2" id="KW-1003">Cell membrane</keyword>
<dbReference type="RefSeq" id="WP_027879643.1">
    <property type="nucleotide sequence ID" value="NZ_JACHWV010000005.1"/>
</dbReference>
<feature type="transmembrane region" description="Helical" evidence="6">
    <location>
        <begin position="38"/>
        <end position="59"/>
    </location>
</feature>
<feature type="transmembrane region" description="Helical" evidence="6">
    <location>
        <begin position="155"/>
        <end position="174"/>
    </location>
</feature>
<gene>
    <name evidence="8" type="ORF">C7H61_03475</name>
</gene>
<comment type="caution">
    <text evidence="8">The sequence shown here is derived from an EMBL/GenBank/DDBJ whole genome shotgun (WGS) entry which is preliminary data.</text>
</comment>
<evidence type="ECO:0000313" key="9">
    <source>
        <dbReference type="Proteomes" id="UP000238430"/>
    </source>
</evidence>
<evidence type="ECO:0000256" key="2">
    <source>
        <dbReference type="ARBA" id="ARBA00022475"/>
    </source>
</evidence>
<evidence type="ECO:0000256" key="3">
    <source>
        <dbReference type="ARBA" id="ARBA00022692"/>
    </source>
</evidence>
<dbReference type="InterPro" id="IPR000620">
    <property type="entry name" value="EamA_dom"/>
</dbReference>
<feature type="domain" description="EamA" evidence="7">
    <location>
        <begin position="7"/>
        <end position="141"/>
    </location>
</feature>
<protein>
    <submittedName>
        <fullName evidence="8">EamA/RhaT family transporter</fullName>
    </submittedName>
</protein>
<keyword evidence="4 6" id="KW-1133">Transmembrane helix</keyword>
<evidence type="ECO:0000256" key="1">
    <source>
        <dbReference type="ARBA" id="ARBA00004651"/>
    </source>
</evidence>
<feature type="transmembrane region" description="Helical" evidence="6">
    <location>
        <begin position="273"/>
        <end position="291"/>
    </location>
</feature>
<dbReference type="InterPro" id="IPR050638">
    <property type="entry name" value="AA-Vitamin_Transporters"/>
</dbReference>
<dbReference type="GO" id="GO:0005886">
    <property type="term" value="C:plasma membrane"/>
    <property type="evidence" value="ECO:0007669"/>
    <property type="project" value="UniProtKB-SubCell"/>
</dbReference>
<accession>A0A2T1NHY9</accession>
<evidence type="ECO:0000259" key="7">
    <source>
        <dbReference type="Pfam" id="PF00892"/>
    </source>
</evidence>
<evidence type="ECO:0000256" key="6">
    <source>
        <dbReference type="SAM" id="Phobius"/>
    </source>
</evidence>